<dbReference type="EMBL" id="CATQJA010002662">
    <property type="protein sequence ID" value="CAJ0580952.1"/>
    <property type="molecule type" value="Genomic_DNA"/>
</dbReference>
<dbReference type="InterPro" id="IPR006149">
    <property type="entry name" value="EB_dom"/>
</dbReference>
<organism evidence="2 3">
    <name type="scientific">Mesorhabditis spiculigera</name>
    <dbReference type="NCBI Taxonomy" id="96644"/>
    <lineage>
        <taxon>Eukaryota</taxon>
        <taxon>Metazoa</taxon>
        <taxon>Ecdysozoa</taxon>
        <taxon>Nematoda</taxon>
        <taxon>Chromadorea</taxon>
        <taxon>Rhabditida</taxon>
        <taxon>Rhabditina</taxon>
        <taxon>Rhabditomorpha</taxon>
        <taxon>Rhabditoidea</taxon>
        <taxon>Rhabditidae</taxon>
        <taxon>Mesorhabditinae</taxon>
        <taxon>Mesorhabditis</taxon>
    </lineage>
</organism>
<name>A0AA36G677_9BILA</name>
<accession>A0AA36G677</accession>
<dbReference type="Pfam" id="PF01683">
    <property type="entry name" value="EB"/>
    <property type="match status" value="1"/>
</dbReference>
<dbReference type="AlphaFoldDB" id="A0AA36G677"/>
<reference evidence="2" key="1">
    <citation type="submission" date="2023-06" db="EMBL/GenBank/DDBJ databases">
        <authorList>
            <person name="Delattre M."/>
        </authorList>
    </citation>
    <scope>NUCLEOTIDE SEQUENCE</scope>
    <source>
        <strain evidence="2">AF72</strain>
    </source>
</reference>
<keyword evidence="3" id="KW-1185">Reference proteome</keyword>
<sequence>MIEEMTRAAEEQLKPFPKPPALVQLTENQSLRLKFSQLAANLTKGDLSQSQIAKALEDVLNQINSTNSNSSPATSAPLQVALNSGTTVVTTMKPTIAPPAVSIPGAPVGQCQPNCVGMSTCVSKQCVCLSSVATYIPVVGCVVLGKPPLHSAVPLFSSGAQVTPTGPIAAVAPVAAVAPMPSPVLSVATALPQMLALPSEAQMNGQRTNIMLLPNPGLPNYQMARFMAPLPPPTVPIPTVVMPQAYPRQPCHLAGTECTGGSQCSEGVCMCPPHLVLEGQVCVIPVAPGGLAPATHFYSPYANFFELLN</sequence>
<evidence type="ECO:0000313" key="3">
    <source>
        <dbReference type="Proteomes" id="UP001177023"/>
    </source>
</evidence>
<proteinExistence type="predicted"/>
<feature type="domain" description="EB" evidence="1">
    <location>
        <begin position="242"/>
        <end position="282"/>
    </location>
</feature>
<comment type="caution">
    <text evidence="2">The sequence shown here is derived from an EMBL/GenBank/DDBJ whole genome shotgun (WGS) entry which is preliminary data.</text>
</comment>
<dbReference type="Proteomes" id="UP001177023">
    <property type="component" value="Unassembled WGS sequence"/>
</dbReference>
<gene>
    <name evidence="2" type="ORF">MSPICULIGERA_LOCUS19125</name>
</gene>
<protein>
    <recommendedName>
        <fullName evidence="1">EB domain-containing protein</fullName>
    </recommendedName>
</protein>
<evidence type="ECO:0000259" key="1">
    <source>
        <dbReference type="Pfam" id="PF01683"/>
    </source>
</evidence>
<feature type="non-terminal residue" evidence="2">
    <location>
        <position position="1"/>
    </location>
</feature>
<evidence type="ECO:0000313" key="2">
    <source>
        <dbReference type="EMBL" id="CAJ0580952.1"/>
    </source>
</evidence>